<evidence type="ECO:0000313" key="3">
    <source>
        <dbReference type="Proteomes" id="UP001595701"/>
    </source>
</evidence>
<comment type="caution">
    <text evidence="2">The sequence shown here is derived from an EMBL/GenBank/DDBJ whole genome shotgun (WGS) entry which is preliminary data.</text>
</comment>
<keyword evidence="3" id="KW-1185">Reference proteome</keyword>
<feature type="region of interest" description="Disordered" evidence="1">
    <location>
        <begin position="195"/>
        <end position="224"/>
    </location>
</feature>
<dbReference type="RefSeq" id="WP_310773211.1">
    <property type="nucleotide sequence ID" value="NZ_JBHRWR010000022.1"/>
</dbReference>
<reference evidence="3" key="1">
    <citation type="journal article" date="2019" name="Int. J. Syst. Evol. Microbiol.">
        <title>The Global Catalogue of Microorganisms (GCM) 10K type strain sequencing project: providing services to taxonomists for standard genome sequencing and annotation.</title>
        <authorList>
            <consortium name="The Broad Institute Genomics Platform"/>
            <consortium name="The Broad Institute Genome Sequencing Center for Infectious Disease"/>
            <person name="Wu L."/>
            <person name="Ma J."/>
        </authorList>
    </citation>
    <scope>NUCLEOTIDE SEQUENCE [LARGE SCALE GENOMIC DNA]</scope>
    <source>
        <strain evidence="3">CGMCC 4.7035</strain>
    </source>
</reference>
<dbReference type="Proteomes" id="UP001595701">
    <property type="component" value="Unassembled WGS sequence"/>
</dbReference>
<evidence type="ECO:0000256" key="1">
    <source>
        <dbReference type="SAM" id="MobiDB-lite"/>
    </source>
</evidence>
<feature type="compositionally biased region" description="Basic and acidic residues" evidence="1">
    <location>
        <begin position="199"/>
        <end position="214"/>
    </location>
</feature>
<accession>A0ABV7SM94</accession>
<organism evidence="2 3">
    <name type="scientific">Streptomyces yaanensis</name>
    <dbReference type="NCBI Taxonomy" id="1142239"/>
    <lineage>
        <taxon>Bacteria</taxon>
        <taxon>Bacillati</taxon>
        <taxon>Actinomycetota</taxon>
        <taxon>Actinomycetes</taxon>
        <taxon>Kitasatosporales</taxon>
        <taxon>Streptomycetaceae</taxon>
        <taxon>Streptomyces</taxon>
    </lineage>
</organism>
<dbReference type="EMBL" id="JBHRWR010000022">
    <property type="protein sequence ID" value="MFC3577084.1"/>
    <property type="molecule type" value="Genomic_DNA"/>
</dbReference>
<proteinExistence type="predicted"/>
<protein>
    <submittedName>
        <fullName evidence="2">Uncharacterized protein</fullName>
    </submittedName>
</protein>
<name>A0ABV7SM94_9ACTN</name>
<gene>
    <name evidence="2" type="ORF">ACFOZ0_28150</name>
</gene>
<sequence>MAIDVVDAVRLVKTNRQRDKRLLECEEELDRRAAKENAALQEARQTLYDEALVPFRDVYQRLKHVEPVEPAPIERPTAGDKAGIEPRQPRKITVPPAVRILAGGALLVAVPLVVGHTAKAGSYRAVRTFASASTGRPIKTLHGAAARNATEAWFGLGPIGAGGGGRAAGKRLLDKIETTSAHLTREAIAKWQTQALKESQQKKARDLDRRETKTTMRQGEAPALHERSKDMQRVLQDLRCALVRRLPSFTTLVEACDDFARYDSRQRAEVAAIVDLDGLAVRVMNCPITDADGRLTEESGQVVADAEARLRAMETES</sequence>
<evidence type="ECO:0000313" key="2">
    <source>
        <dbReference type="EMBL" id="MFC3577084.1"/>
    </source>
</evidence>